<feature type="signal peptide" evidence="1">
    <location>
        <begin position="1"/>
        <end position="18"/>
    </location>
</feature>
<reference evidence="3 4" key="1">
    <citation type="submission" date="2017-05" db="EMBL/GenBank/DDBJ databases">
        <authorList>
            <person name="Song R."/>
            <person name="Chenine A.L."/>
            <person name="Ruprecht R.M."/>
        </authorList>
    </citation>
    <scope>NUCLEOTIDE SEQUENCE [LARGE SCALE GENOMIC DNA]</scope>
    <source>
        <strain evidence="3 4">CECT 7927</strain>
    </source>
</reference>
<dbReference type="AlphaFoldDB" id="A0A1Y6IS64"/>
<dbReference type="EMBL" id="JAWRCO010000001">
    <property type="protein sequence ID" value="MDW6003568.1"/>
    <property type="molecule type" value="Genomic_DNA"/>
</dbReference>
<name>A0A1Y6IS64_9VIBR</name>
<dbReference type="Proteomes" id="UP000196125">
    <property type="component" value="Unassembled WGS sequence"/>
</dbReference>
<evidence type="ECO:0000256" key="1">
    <source>
        <dbReference type="SAM" id="SignalP"/>
    </source>
</evidence>
<evidence type="ECO:0000313" key="2">
    <source>
        <dbReference type="EMBL" id="MDW6003568.1"/>
    </source>
</evidence>
<feature type="chain" id="PRO_5013255360" evidence="1">
    <location>
        <begin position="19"/>
        <end position="113"/>
    </location>
</feature>
<organism evidence="3 4">
    <name type="scientific">Vibrio mangrovi</name>
    <dbReference type="NCBI Taxonomy" id="474394"/>
    <lineage>
        <taxon>Bacteria</taxon>
        <taxon>Pseudomonadati</taxon>
        <taxon>Pseudomonadota</taxon>
        <taxon>Gammaproteobacteria</taxon>
        <taxon>Vibrionales</taxon>
        <taxon>Vibrionaceae</taxon>
        <taxon>Vibrio</taxon>
    </lineage>
</organism>
<protein>
    <submittedName>
        <fullName evidence="3">Uncharacterized protein</fullName>
    </submittedName>
</protein>
<evidence type="ECO:0000313" key="3">
    <source>
        <dbReference type="EMBL" id="SMR99640.1"/>
    </source>
</evidence>
<dbReference type="OrthoDB" id="7066552at2"/>
<accession>A0A1Y6IS64</accession>
<keyword evidence="1" id="KW-0732">Signal</keyword>
<evidence type="ECO:0000313" key="5">
    <source>
        <dbReference type="Proteomes" id="UP001283366"/>
    </source>
</evidence>
<dbReference type="Proteomes" id="UP001283366">
    <property type="component" value="Unassembled WGS sequence"/>
</dbReference>
<keyword evidence="5" id="KW-1185">Reference proteome</keyword>
<sequence>MKKLLLMLVLLSSNFAFAGVDLSGTIERVHMNGDKLWLKMSNTDFDRYCKPGWYGFNLYIPVSDKSFPYYNGLVTSALATGQSLYIANISHFNGSGACDLTKTGYGIVVHKAF</sequence>
<gene>
    <name evidence="2" type="ORF">SBX37_11985</name>
    <name evidence="3" type="ORF">VIM7927_00867</name>
</gene>
<evidence type="ECO:0000313" key="4">
    <source>
        <dbReference type="Proteomes" id="UP000196125"/>
    </source>
</evidence>
<dbReference type="EMBL" id="FXXI01000001">
    <property type="protein sequence ID" value="SMR99640.1"/>
    <property type="molecule type" value="Genomic_DNA"/>
</dbReference>
<dbReference type="RefSeq" id="WP_087479651.1">
    <property type="nucleotide sequence ID" value="NZ_AP024883.1"/>
</dbReference>
<reference evidence="2 5" key="2">
    <citation type="submission" date="2023-11" db="EMBL/GenBank/DDBJ databases">
        <title>Plant-associative lifestyle of Vibrio porteresiae and its evolutionary dynamics.</title>
        <authorList>
            <person name="Rameshkumar N."/>
            <person name="Kirti K."/>
        </authorList>
    </citation>
    <scope>NUCLEOTIDE SEQUENCE [LARGE SCALE GENOMIC DNA]</scope>
    <source>
        <strain evidence="2 5">MSSRF38</strain>
    </source>
</reference>
<proteinExistence type="predicted"/>